<comment type="caution">
    <text evidence="1">The sequence shown here is derived from an EMBL/GenBank/DDBJ whole genome shotgun (WGS) entry which is preliminary data.</text>
</comment>
<keyword evidence="2" id="KW-1185">Reference proteome</keyword>
<reference evidence="1 2" key="1">
    <citation type="journal article" date="2018" name="Front. Plant Sci.">
        <title>Red Clover (Trifolium pratense) and Zigzag Clover (T. medium) - A Picture of Genomic Similarities and Differences.</title>
        <authorList>
            <person name="Dluhosova J."/>
            <person name="Istvanek J."/>
            <person name="Nedelnik J."/>
            <person name="Repkova J."/>
        </authorList>
    </citation>
    <scope>NUCLEOTIDE SEQUENCE [LARGE SCALE GENOMIC DNA]</scope>
    <source>
        <strain evidence="2">cv. 10/8</strain>
        <tissue evidence="1">Leaf</tissue>
    </source>
</reference>
<dbReference type="AlphaFoldDB" id="A0A392TPC5"/>
<proteinExistence type="predicted"/>
<dbReference type="Proteomes" id="UP000265520">
    <property type="component" value="Unassembled WGS sequence"/>
</dbReference>
<dbReference type="EMBL" id="LXQA010624879">
    <property type="protein sequence ID" value="MCI62758.1"/>
    <property type="molecule type" value="Genomic_DNA"/>
</dbReference>
<feature type="non-terminal residue" evidence="1">
    <location>
        <position position="46"/>
    </location>
</feature>
<protein>
    <submittedName>
        <fullName evidence="1">Uncharacterized protein</fullName>
    </submittedName>
</protein>
<organism evidence="1 2">
    <name type="scientific">Trifolium medium</name>
    <dbReference type="NCBI Taxonomy" id="97028"/>
    <lineage>
        <taxon>Eukaryota</taxon>
        <taxon>Viridiplantae</taxon>
        <taxon>Streptophyta</taxon>
        <taxon>Embryophyta</taxon>
        <taxon>Tracheophyta</taxon>
        <taxon>Spermatophyta</taxon>
        <taxon>Magnoliopsida</taxon>
        <taxon>eudicotyledons</taxon>
        <taxon>Gunneridae</taxon>
        <taxon>Pentapetalae</taxon>
        <taxon>rosids</taxon>
        <taxon>fabids</taxon>
        <taxon>Fabales</taxon>
        <taxon>Fabaceae</taxon>
        <taxon>Papilionoideae</taxon>
        <taxon>50 kb inversion clade</taxon>
        <taxon>NPAAA clade</taxon>
        <taxon>Hologalegina</taxon>
        <taxon>IRL clade</taxon>
        <taxon>Trifolieae</taxon>
        <taxon>Trifolium</taxon>
    </lineage>
</organism>
<sequence>MVILAYARRARVPACCAVLRSSNKSDFGKTRVAQSGMARRARREFQ</sequence>
<accession>A0A392TPC5</accession>
<name>A0A392TPC5_9FABA</name>
<evidence type="ECO:0000313" key="1">
    <source>
        <dbReference type="EMBL" id="MCI62758.1"/>
    </source>
</evidence>
<evidence type="ECO:0000313" key="2">
    <source>
        <dbReference type="Proteomes" id="UP000265520"/>
    </source>
</evidence>